<evidence type="ECO:0000256" key="1">
    <source>
        <dbReference type="ARBA" id="ARBA00011888"/>
    </source>
</evidence>
<dbReference type="InterPro" id="IPR035994">
    <property type="entry name" value="Nucleoside_phosphorylase_sf"/>
</dbReference>
<dbReference type="PANTHER" id="PTHR43691:SF11">
    <property type="entry name" value="FI09636P-RELATED"/>
    <property type="match status" value="1"/>
</dbReference>
<dbReference type="Proteomes" id="UP001549146">
    <property type="component" value="Unassembled WGS sequence"/>
</dbReference>
<sequence length="291" mass="32394">MSKKASELILNADGSIYHCNIRPEQLADLVITVGDPDRVAKVSKYFDSIEFQTQKREIVTHTGSLNGKRITVISTGMGTDNIDIVLSELDALANINLETGEENEVHRELQFVRLGTSGALQRDIPVDSFVMSTHGLGMDGLLHFYEDSELVRDIEMEEAFFEHSAWDDAKAIPYIVKGSTSILETLRSENTFEGITGTACGFYGPQGRHLRLKPNPFDINEILSSFSYGNYRVTNFEMETSAIYGLSKMLGHEALSLNCIVANRAAGTFSQDSYKSVDLMIQYALERLTKD</sequence>
<proteinExistence type="predicted"/>
<dbReference type="InterPro" id="IPR000845">
    <property type="entry name" value="Nucleoside_phosphorylase_d"/>
</dbReference>
<accession>A0ABV2LRG7</accession>
<dbReference type="Pfam" id="PF01048">
    <property type="entry name" value="PNP_UDP_1"/>
    <property type="match status" value="1"/>
</dbReference>
<dbReference type="EC" id="2.4.2.3" evidence="1"/>
<dbReference type="CDD" id="cd00436">
    <property type="entry name" value="UP_TbUP-like"/>
    <property type="match status" value="1"/>
</dbReference>
<dbReference type="Gene3D" id="3.40.50.1580">
    <property type="entry name" value="Nucleoside phosphorylase domain"/>
    <property type="match status" value="1"/>
</dbReference>
<keyword evidence="5" id="KW-0328">Glycosyltransferase</keyword>
<dbReference type="PANTHER" id="PTHR43691">
    <property type="entry name" value="URIDINE PHOSPHORYLASE"/>
    <property type="match status" value="1"/>
</dbReference>
<dbReference type="EMBL" id="JBEPMO010000003">
    <property type="protein sequence ID" value="MET3731174.1"/>
    <property type="molecule type" value="Genomic_DNA"/>
</dbReference>
<feature type="domain" description="Nucleoside phosphorylase" evidence="4">
    <location>
        <begin position="29"/>
        <end position="276"/>
    </location>
</feature>
<evidence type="ECO:0000259" key="4">
    <source>
        <dbReference type="Pfam" id="PF01048"/>
    </source>
</evidence>
<comment type="catalytic activity">
    <reaction evidence="3">
        <text>uridine + phosphate = alpha-D-ribose 1-phosphate + uracil</text>
        <dbReference type="Rhea" id="RHEA:24388"/>
        <dbReference type="ChEBI" id="CHEBI:16704"/>
        <dbReference type="ChEBI" id="CHEBI:17568"/>
        <dbReference type="ChEBI" id="CHEBI:43474"/>
        <dbReference type="ChEBI" id="CHEBI:57720"/>
        <dbReference type="EC" id="2.4.2.3"/>
    </reaction>
</comment>
<gene>
    <name evidence="5" type="ORF">ABID46_000741</name>
</gene>
<name>A0ABV2LRG7_9FLAO</name>
<reference evidence="5 6" key="1">
    <citation type="submission" date="2024-06" db="EMBL/GenBank/DDBJ databases">
        <title>Genomic Encyclopedia of Type Strains, Phase IV (KMG-IV): sequencing the most valuable type-strain genomes for metagenomic binning, comparative biology and taxonomic classification.</title>
        <authorList>
            <person name="Goeker M."/>
        </authorList>
    </citation>
    <scope>NUCLEOTIDE SEQUENCE [LARGE SCALE GENOMIC DNA]</scope>
    <source>
        <strain evidence="5 6">DSM 29388</strain>
    </source>
</reference>
<keyword evidence="5" id="KW-0808">Transferase</keyword>
<dbReference type="GO" id="GO:0004850">
    <property type="term" value="F:uridine phosphorylase activity"/>
    <property type="evidence" value="ECO:0007669"/>
    <property type="project" value="UniProtKB-EC"/>
</dbReference>
<keyword evidence="6" id="KW-1185">Reference proteome</keyword>
<comment type="caution">
    <text evidence="5">The sequence shown here is derived from an EMBL/GenBank/DDBJ whole genome shotgun (WGS) entry which is preliminary data.</text>
</comment>
<dbReference type="SUPFAM" id="SSF53167">
    <property type="entry name" value="Purine and uridine phosphorylases"/>
    <property type="match status" value="1"/>
</dbReference>
<evidence type="ECO:0000256" key="2">
    <source>
        <dbReference type="ARBA" id="ARBA00021980"/>
    </source>
</evidence>
<protein>
    <recommendedName>
        <fullName evidence="2">Uridine phosphorylase</fullName>
        <ecNumber evidence="1">2.4.2.3</ecNumber>
    </recommendedName>
</protein>
<organism evidence="5 6">
    <name type="scientific">Moheibacter stercoris</name>
    <dbReference type="NCBI Taxonomy" id="1628251"/>
    <lineage>
        <taxon>Bacteria</taxon>
        <taxon>Pseudomonadati</taxon>
        <taxon>Bacteroidota</taxon>
        <taxon>Flavobacteriia</taxon>
        <taxon>Flavobacteriales</taxon>
        <taxon>Weeksellaceae</taxon>
        <taxon>Moheibacter</taxon>
    </lineage>
</organism>
<dbReference type="RefSeq" id="WP_354507187.1">
    <property type="nucleotide sequence ID" value="NZ_JBEPMO010000003.1"/>
</dbReference>
<evidence type="ECO:0000313" key="5">
    <source>
        <dbReference type="EMBL" id="MET3731174.1"/>
    </source>
</evidence>
<evidence type="ECO:0000256" key="3">
    <source>
        <dbReference type="ARBA" id="ARBA00048447"/>
    </source>
</evidence>
<evidence type="ECO:0000313" key="6">
    <source>
        <dbReference type="Proteomes" id="UP001549146"/>
    </source>
</evidence>